<proteinExistence type="predicted"/>
<evidence type="ECO:0000313" key="1">
    <source>
        <dbReference type="EMBL" id="KAI8014187.1"/>
    </source>
</evidence>
<keyword evidence="2" id="KW-1185">Reference proteome</keyword>
<evidence type="ECO:0000313" key="2">
    <source>
        <dbReference type="Proteomes" id="UP001060215"/>
    </source>
</evidence>
<reference evidence="1 2" key="1">
    <citation type="journal article" date="2022" name="Plant J.">
        <title>Chromosome-level genome of Camellia lanceoleosa provides a valuable resource for understanding genome evolution and self-incompatibility.</title>
        <authorList>
            <person name="Gong W."/>
            <person name="Xiao S."/>
            <person name="Wang L."/>
            <person name="Liao Z."/>
            <person name="Chang Y."/>
            <person name="Mo W."/>
            <person name="Hu G."/>
            <person name="Li W."/>
            <person name="Zhao G."/>
            <person name="Zhu H."/>
            <person name="Hu X."/>
            <person name="Ji K."/>
            <person name="Xiang X."/>
            <person name="Song Q."/>
            <person name="Yuan D."/>
            <person name="Jin S."/>
            <person name="Zhang L."/>
        </authorList>
    </citation>
    <scope>NUCLEOTIDE SEQUENCE [LARGE SCALE GENOMIC DNA]</scope>
    <source>
        <strain evidence="1">SQ_2022a</strain>
    </source>
</reference>
<accession>A0ACC0HNV5</accession>
<organism evidence="1 2">
    <name type="scientific">Camellia lanceoleosa</name>
    <dbReference type="NCBI Taxonomy" id="1840588"/>
    <lineage>
        <taxon>Eukaryota</taxon>
        <taxon>Viridiplantae</taxon>
        <taxon>Streptophyta</taxon>
        <taxon>Embryophyta</taxon>
        <taxon>Tracheophyta</taxon>
        <taxon>Spermatophyta</taxon>
        <taxon>Magnoliopsida</taxon>
        <taxon>eudicotyledons</taxon>
        <taxon>Gunneridae</taxon>
        <taxon>Pentapetalae</taxon>
        <taxon>asterids</taxon>
        <taxon>Ericales</taxon>
        <taxon>Theaceae</taxon>
        <taxon>Camellia</taxon>
    </lineage>
</organism>
<sequence length="118" mass="13450">MTLNQLRDQTVLFSSMQPLLALRIEPEEVGLMLLETIFLLVGLTGDIPTLADDALPELSVKEEDFGGGFVLVNVEELEEEASKIMQAYAESYRNHPNHVSLLMEPLYRELSQSFKRYY</sequence>
<comment type="caution">
    <text evidence="1">The sequence shown here is derived from an EMBL/GenBank/DDBJ whole genome shotgun (WGS) entry which is preliminary data.</text>
</comment>
<name>A0ACC0HNV5_9ERIC</name>
<dbReference type="Proteomes" id="UP001060215">
    <property type="component" value="Chromosome 4"/>
</dbReference>
<dbReference type="EMBL" id="CM045761">
    <property type="protein sequence ID" value="KAI8014187.1"/>
    <property type="molecule type" value="Genomic_DNA"/>
</dbReference>
<gene>
    <name evidence="1" type="ORF">LOK49_LG05G00624</name>
</gene>
<protein>
    <submittedName>
        <fullName evidence="1">Uncharacterized protein</fullName>
    </submittedName>
</protein>